<feature type="region of interest" description="Disordered" evidence="7">
    <location>
        <begin position="1"/>
        <end position="23"/>
    </location>
</feature>
<evidence type="ECO:0000313" key="8">
    <source>
        <dbReference type="EMBL" id="KAG0691283.1"/>
    </source>
</evidence>
<sequence>MSEVGRPQNSAQPSRKGKRSWRKNVDISDIEKNLIEQREEFINHGNLISEIESNDLFIIDEDADETIEKKLSNNKTLKKLKSSEILQNKSKIPPLIGKKTKKNNDSKKIQGVNKKEMIHLLKLAGKLKGYDKSNERLAKEGIINSNAYDVWDTPLENEIYQSNLPIALKENSSISFTKPTIIPKTLKESPIEVNKLEILPHAGKSYNPSFDNWKNLIEQEYFKEKTKDDQRLIFEEYKSRIEHLISNYEDNEVEQEEEDDDDNNNDNIDNIDEKEKITEELNLSINPVTKVHIKTKAQRNKEQKNKQRNRLENELKEIKLRIKELENLPDILQEIDNKESKITIKVDKNERLLRKGNKKLGSKFEVIEGPIEVKLSNELSDSLRKLKPEGNLLYDQMKTFQSKGMIETRRINKGKKGKKRVTEKWSYKDFK</sequence>
<proteinExistence type="inferred from homology"/>
<evidence type="ECO:0000313" key="9">
    <source>
        <dbReference type="Proteomes" id="UP000697127"/>
    </source>
</evidence>
<name>A0A9P6WRQ9_9ASCO</name>
<feature type="compositionally biased region" description="Acidic residues" evidence="7">
    <location>
        <begin position="249"/>
        <end position="269"/>
    </location>
</feature>
<evidence type="ECO:0000256" key="6">
    <source>
        <dbReference type="SAM" id="Coils"/>
    </source>
</evidence>
<dbReference type="InterPro" id="IPR011687">
    <property type="entry name" value="Nop53/GLTSCR2"/>
</dbReference>
<organism evidence="8 9">
    <name type="scientific">Pichia californica</name>
    <dbReference type="NCBI Taxonomy" id="460514"/>
    <lineage>
        <taxon>Eukaryota</taxon>
        <taxon>Fungi</taxon>
        <taxon>Dikarya</taxon>
        <taxon>Ascomycota</taxon>
        <taxon>Saccharomycotina</taxon>
        <taxon>Pichiomycetes</taxon>
        <taxon>Pichiales</taxon>
        <taxon>Pichiaceae</taxon>
        <taxon>Pichia</taxon>
    </lineage>
</organism>
<feature type="coiled-coil region" evidence="6">
    <location>
        <begin position="294"/>
        <end position="328"/>
    </location>
</feature>
<dbReference type="GO" id="GO:0005654">
    <property type="term" value="C:nucleoplasm"/>
    <property type="evidence" value="ECO:0007669"/>
    <property type="project" value="UniProtKB-SubCell"/>
</dbReference>
<comment type="function">
    <text evidence="5">May play a role in ribosome biogenesis.</text>
</comment>
<comment type="subcellular location">
    <subcellularLocation>
        <location evidence="5">Nucleus</location>
        <location evidence="5">Nucleolus</location>
    </subcellularLocation>
    <subcellularLocation>
        <location evidence="5">Nucleus</location>
        <location evidence="5">Nucleoplasm</location>
    </subcellularLocation>
</comment>
<comment type="caution">
    <text evidence="8">The sequence shown here is derived from an EMBL/GenBank/DDBJ whole genome shotgun (WGS) entry which is preliminary data.</text>
</comment>
<dbReference type="PIRSF" id="PIRSF017302">
    <property type="entry name" value="Gltscr2"/>
    <property type="match status" value="1"/>
</dbReference>
<reference evidence="8" key="1">
    <citation type="submission" date="2020-11" db="EMBL/GenBank/DDBJ databases">
        <title>Kefir isolates.</title>
        <authorList>
            <person name="Marcisauskas S."/>
            <person name="Kim Y."/>
            <person name="Blasche S."/>
        </authorList>
    </citation>
    <scope>NUCLEOTIDE SEQUENCE</scope>
    <source>
        <strain evidence="8">Olga-1</strain>
    </source>
</reference>
<evidence type="ECO:0000256" key="4">
    <source>
        <dbReference type="ARBA" id="ARBA00023242"/>
    </source>
</evidence>
<dbReference type="EMBL" id="PUHW01000003">
    <property type="protein sequence ID" value="KAG0691283.1"/>
    <property type="molecule type" value="Genomic_DNA"/>
</dbReference>
<evidence type="ECO:0000256" key="1">
    <source>
        <dbReference type="ARBA" id="ARBA00008838"/>
    </source>
</evidence>
<dbReference type="GO" id="GO:0006364">
    <property type="term" value="P:rRNA processing"/>
    <property type="evidence" value="ECO:0007669"/>
    <property type="project" value="TreeGrafter"/>
</dbReference>
<protein>
    <recommendedName>
        <fullName evidence="2 5">Ribosome biogenesis protein NOP53</fullName>
    </recommendedName>
</protein>
<comment type="similarity">
    <text evidence="1 5">Belongs to the NOP53 family.</text>
</comment>
<evidence type="ECO:0000256" key="7">
    <source>
        <dbReference type="SAM" id="MobiDB-lite"/>
    </source>
</evidence>
<dbReference type="GO" id="GO:0000027">
    <property type="term" value="P:ribosomal large subunit assembly"/>
    <property type="evidence" value="ECO:0007669"/>
    <property type="project" value="UniProtKB-UniRule"/>
</dbReference>
<dbReference type="PANTHER" id="PTHR14211:SF7">
    <property type="entry name" value="RIBOSOME BIOGENESIS PROTEIN NOP53"/>
    <property type="match status" value="1"/>
</dbReference>
<dbReference type="Pfam" id="PF07767">
    <property type="entry name" value="Nop53"/>
    <property type="match status" value="1"/>
</dbReference>
<evidence type="ECO:0000256" key="5">
    <source>
        <dbReference type="PIRNR" id="PIRNR017302"/>
    </source>
</evidence>
<feature type="region of interest" description="Disordered" evidence="7">
    <location>
        <begin position="248"/>
        <end position="269"/>
    </location>
</feature>
<keyword evidence="6" id="KW-0175">Coiled coil</keyword>
<gene>
    <name evidence="8" type="ORF">C6P40_002674</name>
</gene>
<keyword evidence="9" id="KW-1185">Reference proteome</keyword>
<keyword evidence="3 5" id="KW-0690">Ribosome biogenesis</keyword>
<dbReference type="GO" id="GO:0005730">
    <property type="term" value="C:nucleolus"/>
    <property type="evidence" value="ECO:0007669"/>
    <property type="project" value="UniProtKB-SubCell"/>
</dbReference>
<accession>A0A9P6WRQ9</accession>
<evidence type="ECO:0000256" key="2">
    <source>
        <dbReference type="ARBA" id="ARBA00018339"/>
    </source>
</evidence>
<evidence type="ECO:0000256" key="3">
    <source>
        <dbReference type="ARBA" id="ARBA00022517"/>
    </source>
</evidence>
<dbReference type="AlphaFoldDB" id="A0A9P6WRQ9"/>
<dbReference type="PANTHER" id="PTHR14211">
    <property type="entry name" value="GLIOMA SUPPRESSOR CANDIDATE REGION GENE 2"/>
    <property type="match status" value="1"/>
</dbReference>
<dbReference type="GO" id="GO:0008097">
    <property type="term" value="F:5S rRNA binding"/>
    <property type="evidence" value="ECO:0007669"/>
    <property type="project" value="TreeGrafter"/>
</dbReference>
<dbReference type="Proteomes" id="UP000697127">
    <property type="component" value="Unassembled WGS sequence"/>
</dbReference>
<keyword evidence="4 5" id="KW-0539">Nucleus</keyword>
<dbReference type="OrthoDB" id="5072at2759"/>